<reference evidence="2 3" key="1">
    <citation type="submission" date="2021-05" db="EMBL/GenBank/DDBJ databases">
        <title>Novel species in genus Cellulomonas.</title>
        <authorList>
            <person name="Zhang G."/>
        </authorList>
    </citation>
    <scope>NUCLEOTIDE SEQUENCE [LARGE SCALE GENOMIC DNA]</scope>
    <source>
        <strain evidence="3">zg-ZUI157</strain>
    </source>
</reference>
<protein>
    <submittedName>
        <fullName evidence="2">Uncharacterized protein</fullName>
    </submittedName>
</protein>
<sequence>MHGPTVAGRGVPDPLTLGRDVAQRLAQDGHRLHDEALRPTSLRADDDGMLAAVTVAEFRETVREVAVAVLRAAADAEPARARRPWDAANLLARRAAGHTRYLWAVRTATANALPAPTDAEHETDRHARARRTAARAEAAATAATSNARHRTVRLSPVEVARPLVAKWAATLPTGRHRLPDVWAAWGAAVERTAPGPRRDALDMIGRTTFYALLSDGADVRTGHARSRVLVVPAVPEEPTVTASPTVAAIRVEADATHELADARYAAADATNALTDAEERAFDLLERQRAAWAVGDRLGALRAQSERHTAPGATVLDFEAARARRAAA</sequence>
<dbReference type="RefSeq" id="WP_208197437.1">
    <property type="nucleotide sequence ID" value="NZ_CP076023.1"/>
</dbReference>
<feature type="coiled-coil region" evidence="1">
    <location>
        <begin position="259"/>
        <end position="286"/>
    </location>
</feature>
<dbReference type="Proteomes" id="UP000679335">
    <property type="component" value="Chromosome"/>
</dbReference>
<evidence type="ECO:0000313" key="2">
    <source>
        <dbReference type="EMBL" id="QWC17161.1"/>
    </source>
</evidence>
<gene>
    <name evidence="2" type="ORF">KKR89_06045</name>
</gene>
<organism evidence="2 3">
    <name type="scientific">Cellulomonas dongxiuzhuiae</name>
    <dbReference type="NCBI Taxonomy" id="2819979"/>
    <lineage>
        <taxon>Bacteria</taxon>
        <taxon>Bacillati</taxon>
        <taxon>Actinomycetota</taxon>
        <taxon>Actinomycetes</taxon>
        <taxon>Micrococcales</taxon>
        <taxon>Cellulomonadaceae</taxon>
        <taxon>Cellulomonas</taxon>
    </lineage>
</organism>
<keyword evidence="1" id="KW-0175">Coiled coil</keyword>
<evidence type="ECO:0000313" key="3">
    <source>
        <dbReference type="Proteomes" id="UP000679335"/>
    </source>
</evidence>
<name>A0ABX8GND0_9CELL</name>
<proteinExistence type="predicted"/>
<keyword evidence="3" id="KW-1185">Reference proteome</keyword>
<accession>A0ABX8GND0</accession>
<evidence type="ECO:0000256" key="1">
    <source>
        <dbReference type="SAM" id="Coils"/>
    </source>
</evidence>
<dbReference type="EMBL" id="CP076023">
    <property type="protein sequence ID" value="QWC17161.1"/>
    <property type="molecule type" value="Genomic_DNA"/>
</dbReference>